<feature type="transmembrane region" description="Helical" evidence="1">
    <location>
        <begin position="46"/>
        <end position="63"/>
    </location>
</feature>
<organism evidence="2">
    <name type="scientific">bioreactor metagenome</name>
    <dbReference type="NCBI Taxonomy" id="1076179"/>
    <lineage>
        <taxon>unclassified sequences</taxon>
        <taxon>metagenomes</taxon>
        <taxon>ecological metagenomes</taxon>
    </lineage>
</organism>
<proteinExistence type="predicted"/>
<protein>
    <recommendedName>
        <fullName evidence="3">Tryptophan transport protein</fullName>
    </recommendedName>
</protein>
<feature type="transmembrane region" description="Helical" evidence="1">
    <location>
        <begin position="95"/>
        <end position="112"/>
    </location>
</feature>
<keyword evidence="1" id="KW-1133">Transmembrane helix</keyword>
<dbReference type="EMBL" id="VSSQ01000085">
    <property type="protein sequence ID" value="MPL75094.1"/>
    <property type="molecule type" value="Genomic_DNA"/>
</dbReference>
<keyword evidence="1" id="KW-0472">Membrane</keyword>
<feature type="transmembrane region" description="Helical" evidence="1">
    <location>
        <begin position="21"/>
        <end position="40"/>
    </location>
</feature>
<evidence type="ECO:0000256" key="1">
    <source>
        <dbReference type="SAM" id="Phobius"/>
    </source>
</evidence>
<accession>A0A644U821</accession>
<sequence>MELKKPDLEMTVYETKKGGQYRWVTITTLLLAIGAILHLISPSIAGVTPNWTIAMYCLAINLTKPTRGQAFGIGLVAAAINIPTSKAAFPYGNLVSEPVGALVCAIIVSLSLKMTIGNLNLKPAISTFLTTLVSGMIFVTILKVVMSLPLSVYLYGMIPFVFGVGVLNAAITQILYFPAQKLFNLQGGSHDSNNN</sequence>
<evidence type="ECO:0000313" key="2">
    <source>
        <dbReference type="EMBL" id="MPL75094.1"/>
    </source>
</evidence>
<comment type="caution">
    <text evidence="2">The sequence shown here is derived from an EMBL/GenBank/DDBJ whole genome shotgun (WGS) entry which is preliminary data.</text>
</comment>
<dbReference type="Pfam" id="PF17099">
    <property type="entry name" value="TrpP"/>
    <property type="match status" value="1"/>
</dbReference>
<name>A0A644U821_9ZZZZ</name>
<evidence type="ECO:0008006" key="3">
    <source>
        <dbReference type="Google" id="ProtNLM"/>
    </source>
</evidence>
<dbReference type="InterPro" id="IPR031360">
    <property type="entry name" value="TrpP"/>
</dbReference>
<feature type="transmembrane region" description="Helical" evidence="1">
    <location>
        <begin position="152"/>
        <end position="177"/>
    </location>
</feature>
<reference evidence="2" key="1">
    <citation type="submission" date="2019-08" db="EMBL/GenBank/DDBJ databases">
        <authorList>
            <person name="Kucharzyk K."/>
            <person name="Murdoch R.W."/>
            <person name="Higgins S."/>
            <person name="Loffler F."/>
        </authorList>
    </citation>
    <scope>NUCLEOTIDE SEQUENCE</scope>
</reference>
<feature type="transmembrane region" description="Helical" evidence="1">
    <location>
        <begin position="70"/>
        <end position="89"/>
    </location>
</feature>
<dbReference type="AlphaFoldDB" id="A0A644U821"/>
<gene>
    <name evidence="2" type="ORF">SDC9_20915</name>
</gene>
<keyword evidence="1" id="KW-0812">Transmembrane</keyword>
<feature type="transmembrane region" description="Helical" evidence="1">
    <location>
        <begin position="124"/>
        <end position="146"/>
    </location>
</feature>